<proteinExistence type="predicted"/>
<dbReference type="Proteomes" id="UP001141552">
    <property type="component" value="Unassembled WGS sequence"/>
</dbReference>
<evidence type="ECO:0000313" key="3">
    <source>
        <dbReference type="Proteomes" id="UP001141552"/>
    </source>
</evidence>
<dbReference type="InterPro" id="IPR036691">
    <property type="entry name" value="Endo/exonu/phosph_ase_sf"/>
</dbReference>
<dbReference type="PANTHER" id="PTHR33710:SF71">
    <property type="entry name" value="ENDONUCLEASE_EXONUCLEASE_PHOSPHATASE DOMAIN-CONTAINING PROTEIN"/>
    <property type="match status" value="1"/>
</dbReference>
<accession>A0A9Q0JMF3</accession>
<organism evidence="2 3">
    <name type="scientific">Turnera subulata</name>
    <dbReference type="NCBI Taxonomy" id="218843"/>
    <lineage>
        <taxon>Eukaryota</taxon>
        <taxon>Viridiplantae</taxon>
        <taxon>Streptophyta</taxon>
        <taxon>Embryophyta</taxon>
        <taxon>Tracheophyta</taxon>
        <taxon>Spermatophyta</taxon>
        <taxon>Magnoliopsida</taxon>
        <taxon>eudicotyledons</taxon>
        <taxon>Gunneridae</taxon>
        <taxon>Pentapetalae</taxon>
        <taxon>rosids</taxon>
        <taxon>fabids</taxon>
        <taxon>Malpighiales</taxon>
        <taxon>Passifloraceae</taxon>
        <taxon>Turnera</taxon>
    </lineage>
</organism>
<dbReference type="EMBL" id="JAKUCV010001278">
    <property type="protein sequence ID" value="KAJ4847049.1"/>
    <property type="molecule type" value="Genomic_DNA"/>
</dbReference>
<comment type="caution">
    <text evidence="2">The sequence shown here is derived from an EMBL/GenBank/DDBJ whole genome shotgun (WGS) entry which is preliminary data.</text>
</comment>
<sequence length="729" mass="82243">MSKFCQTKFGWVHDWFLSLEPWKQEFGAVNRSCWVIVHGVPLHAWCQEFFSLVAMFVGTFISLAEETENWRRLDYAKIQIMTSFKNPINQSLAVSIAGQSYDVSILESLPCCGLNNGIASPPDAELPLIPVLPEHQPTRSVYDRELREPPGPILQGQGCWATSSVPSAHGPNKPITLFNHFDPLVDYSDSESPRPISPQVCLAPTHGHDISQCGSSIRSMTDSSKTYSSSSPCFSQADTEAQEQALAFAIQQKRVAVRKKPRGAAISDDTSSDNSFSKEDHNHPSSEVHVESEAAIVTSSPSKQEALKTINVGNALGWDISEDSNIIHQLTVAMIEKEVQNWSLSHLNVSEHWCRRIWSPPSFDFITGESDGLSGGLLFMWDADSFICSRRFSSVRWLIVEGSLSGSAEVLSICCIYAPVDLDDRLLLWDELISLKTSFPSPWLIVGDFNQTLLPSERKNGTVHAGGASAFRRFMQTLNLEEFFLEDRRFTWSNSRSASKIDRVMAEPEWNLLLPTLSLKSDARGKSDHWPLILSQEQMDWGFKPFRFQDCWWEFPGFMEVISGMWEKVEELDLQAKGRDLTAEERVELASFCTSLHQKPKQACMLWWQKSRLKWSKLGDRNTRFFHITACHKGRKKGIHSVIVKAEASKFFASLYDEPYECRPKVGALPFNSIPLKVAEGLERPITLEEVKGAVWACDSSKAPGPDGYNFAFYKRCWPLIHRDLFALV</sequence>
<dbReference type="Gene3D" id="3.60.10.10">
    <property type="entry name" value="Endonuclease/exonuclease/phosphatase"/>
    <property type="match status" value="1"/>
</dbReference>
<dbReference type="OrthoDB" id="851173at2759"/>
<dbReference type="PANTHER" id="PTHR33710">
    <property type="entry name" value="BNAC02G09200D PROTEIN"/>
    <property type="match status" value="1"/>
</dbReference>
<evidence type="ECO:0008006" key="4">
    <source>
        <dbReference type="Google" id="ProtNLM"/>
    </source>
</evidence>
<evidence type="ECO:0000256" key="1">
    <source>
        <dbReference type="SAM" id="MobiDB-lite"/>
    </source>
</evidence>
<protein>
    <recommendedName>
        <fullName evidence="4">DUF4283 domain-containing protein</fullName>
    </recommendedName>
</protein>
<feature type="region of interest" description="Disordered" evidence="1">
    <location>
        <begin position="259"/>
        <end position="289"/>
    </location>
</feature>
<reference evidence="2" key="1">
    <citation type="submission" date="2022-02" db="EMBL/GenBank/DDBJ databases">
        <authorList>
            <person name="Henning P.M."/>
            <person name="McCubbin A.G."/>
            <person name="Shore J.S."/>
        </authorList>
    </citation>
    <scope>NUCLEOTIDE SEQUENCE</scope>
    <source>
        <strain evidence="2">F60SS</strain>
        <tissue evidence="2">Leaves</tissue>
    </source>
</reference>
<keyword evidence="3" id="KW-1185">Reference proteome</keyword>
<reference evidence="2" key="2">
    <citation type="journal article" date="2023" name="Plants (Basel)">
        <title>Annotation of the Turnera subulata (Passifloraceae) Draft Genome Reveals the S-Locus Evolved after the Divergence of Turneroideae from Passifloroideae in a Stepwise Manner.</title>
        <authorList>
            <person name="Henning P.M."/>
            <person name="Roalson E.H."/>
            <person name="Mir W."/>
            <person name="McCubbin A.G."/>
            <person name="Shore J.S."/>
        </authorList>
    </citation>
    <scope>NUCLEOTIDE SEQUENCE</scope>
    <source>
        <strain evidence="2">F60SS</strain>
    </source>
</reference>
<gene>
    <name evidence="2" type="ORF">Tsubulata_017084</name>
</gene>
<dbReference type="AlphaFoldDB" id="A0A9Q0JMF3"/>
<feature type="compositionally biased region" description="Basic and acidic residues" evidence="1">
    <location>
        <begin position="276"/>
        <end position="289"/>
    </location>
</feature>
<name>A0A9Q0JMF3_9ROSI</name>
<dbReference type="SUPFAM" id="SSF56219">
    <property type="entry name" value="DNase I-like"/>
    <property type="match status" value="1"/>
</dbReference>
<evidence type="ECO:0000313" key="2">
    <source>
        <dbReference type="EMBL" id="KAJ4847049.1"/>
    </source>
</evidence>